<feature type="domain" description="ZU5" evidence="3">
    <location>
        <begin position="680"/>
        <end position="818"/>
    </location>
</feature>
<dbReference type="GO" id="GO:0045216">
    <property type="term" value="P:cell-cell junction organization"/>
    <property type="evidence" value="ECO:0007669"/>
    <property type="project" value="TreeGrafter"/>
</dbReference>
<dbReference type="InterPro" id="IPR000906">
    <property type="entry name" value="ZU5_dom"/>
</dbReference>
<feature type="compositionally biased region" description="Basic and acidic residues" evidence="1">
    <location>
        <begin position="317"/>
        <end position="333"/>
    </location>
</feature>
<sequence>MATVRTLLRRWSSPRRGATARHPRRDDGGACWVARMRVKKSWSVDCVCPLLLGLAVRNAGEGRTTWEYHSVTLQRVPGFGFGIAVSGGRDNPHFKSGDPSIVVSDVVRSGPAWGQLQVNDRILSANGVSLENAEYQAAVQIMKENEQLNMIVKRRVPLPAIEYEQRTLKFTLTKSRRKDARYRNRLNQQNAPPSAAYQMSMSQCEASDLYANRDTLMSHFVTMRRPQLLPNGDMKPPRSTQSRSRPASRPAMNAPPPDPTIITNPLFVQSAETCGAPPAVPPKPAGASMPTPKRSSASPKKEGESEAAVVDPVPNGHAEEKEREKSPGAKENSESGAKVAPSADGTPPPPSPATAAAAVAAAGCPTNDTKVDESPVPPHLRPGSYGNQAGYYDIKQILAEQADADLYHDASRATPSPPTYRAALASAGPADHGQAHSAPLSSRSPAYYDHSGGLNRTNDAMRPQMPPPATGFTLMNPAYRELDSATPPYPGDSAPQPYTQPPSYHSRPEVTRTTSAPDPAPRNSLPLRSGARPPPPLNTNGRSHMPPPPAPQPRSPRHIGPVTSSESSASPQPPGVYHLSRLSSQDESTPSPPPTHQVRLASASPTKGAASDETPRHSPGIFKIKPPLPAKPSALNGAGDCPSMSAFERYGRASGSEEREGSIAAIDADELDEAQHTVVAHVSGVIDSHGGTLSSEETGVSIYVPPGAIPPGVQQEIYFKVCRDSQMAPPLDPTKGETLLSPLVMCGPQGLRFDKSVELRLPHSASGVNSEQWSFALKSASGAEAEWKQVSLNESLDGNNKQSGRLDDKFVCVQIDHF</sequence>
<dbReference type="Gene3D" id="2.30.42.10">
    <property type="match status" value="1"/>
</dbReference>
<dbReference type="GO" id="GO:0005923">
    <property type="term" value="C:bicellular tight junction"/>
    <property type="evidence" value="ECO:0007669"/>
    <property type="project" value="TreeGrafter"/>
</dbReference>
<evidence type="ECO:0000313" key="4">
    <source>
        <dbReference type="Proteomes" id="UP000887566"/>
    </source>
</evidence>
<protein>
    <submittedName>
        <fullName evidence="5">Tight junction protein ZO-1</fullName>
    </submittedName>
</protein>
<keyword evidence="4" id="KW-1185">Reference proteome</keyword>
<dbReference type="WBParaSite" id="PSAMB.scaffold4849size13350.g25350.t1">
    <property type="protein sequence ID" value="PSAMB.scaffold4849size13350.g25350.t1"/>
    <property type="gene ID" value="PSAMB.scaffold4849size13350.g25350"/>
</dbReference>
<accession>A0A914WNQ5</accession>
<dbReference type="SMART" id="SM00218">
    <property type="entry name" value="ZU5"/>
    <property type="match status" value="1"/>
</dbReference>
<feature type="compositionally biased region" description="Polar residues" evidence="1">
    <location>
        <begin position="261"/>
        <end position="272"/>
    </location>
</feature>
<feature type="region of interest" description="Disordered" evidence="1">
    <location>
        <begin position="225"/>
        <end position="388"/>
    </location>
</feature>
<dbReference type="PANTHER" id="PTHR13865:SF28">
    <property type="entry name" value="POLYCHAETOID, ISOFORM O"/>
    <property type="match status" value="1"/>
</dbReference>
<dbReference type="Gene3D" id="2.60.220.30">
    <property type="match status" value="1"/>
</dbReference>
<dbReference type="PROSITE" id="PS51145">
    <property type="entry name" value="ZU5"/>
    <property type="match status" value="1"/>
</dbReference>
<proteinExistence type="predicted"/>
<organism evidence="4 5">
    <name type="scientific">Plectus sambesii</name>
    <dbReference type="NCBI Taxonomy" id="2011161"/>
    <lineage>
        <taxon>Eukaryota</taxon>
        <taxon>Metazoa</taxon>
        <taxon>Ecdysozoa</taxon>
        <taxon>Nematoda</taxon>
        <taxon>Chromadorea</taxon>
        <taxon>Plectida</taxon>
        <taxon>Plectina</taxon>
        <taxon>Plectoidea</taxon>
        <taxon>Plectidae</taxon>
        <taxon>Plectus</taxon>
    </lineage>
</organism>
<dbReference type="Proteomes" id="UP000887566">
    <property type="component" value="Unplaced"/>
</dbReference>
<feature type="compositionally biased region" description="Low complexity" evidence="1">
    <location>
        <begin position="353"/>
        <end position="363"/>
    </location>
</feature>
<dbReference type="GO" id="GO:0050839">
    <property type="term" value="F:cell adhesion molecule binding"/>
    <property type="evidence" value="ECO:0007669"/>
    <property type="project" value="TreeGrafter"/>
</dbReference>
<dbReference type="SMART" id="SM00228">
    <property type="entry name" value="PDZ"/>
    <property type="match status" value="1"/>
</dbReference>
<dbReference type="PANTHER" id="PTHR13865">
    <property type="entry name" value="TIGHT JUNCTION PROTEIN"/>
    <property type="match status" value="1"/>
</dbReference>
<dbReference type="FunFam" id="2.30.42.10:FF:000029">
    <property type="entry name" value="tight junction protein ZO-1 isoform X1"/>
    <property type="match status" value="1"/>
</dbReference>
<dbReference type="InterPro" id="IPR036034">
    <property type="entry name" value="PDZ_sf"/>
</dbReference>
<dbReference type="GO" id="GO:0150105">
    <property type="term" value="P:protein localization to cell-cell junction"/>
    <property type="evidence" value="ECO:0007669"/>
    <property type="project" value="TreeGrafter"/>
</dbReference>
<feature type="compositionally biased region" description="Pro residues" evidence="1">
    <location>
        <begin position="545"/>
        <end position="554"/>
    </location>
</feature>
<dbReference type="PROSITE" id="PS50106">
    <property type="entry name" value="PDZ"/>
    <property type="match status" value="1"/>
</dbReference>
<dbReference type="GO" id="GO:0005886">
    <property type="term" value="C:plasma membrane"/>
    <property type="evidence" value="ECO:0007669"/>
    <property type="project" value="TreeGrafter"/>
</dbReference>
<evidence type="ECO:0000259" key="2">
    <source>
        <dbReference type="PROSITE" id="PS50106"/>
    </source>
</evidence>
<dbReference type="Pfam" id="PF00595">
    <property type="entry name" value="PDZ"/>
    <property type="match status" value="1"/>
</dbReference>
<feature type="region of interest" description="Disordered" evidence="1">
    <location>
        <begin position="409"/>
        <end position="640"/>
    </location>
</feature>
<feature type="domain" description="PDZ" evidence="2">
    <location>
        <begin position="70"/>
        <end position="144"/>
    </location>
</feature>
<dbReference type="SUPFAM" id="SSF50156">
    <property type="entry name" value="PDZ domain-like"/>
    <property type="match status" value="1"/>
</dbReference>
<evidence type="ECO:0000256" key="1">
    <source>
        <dbReference type="SAM" id="MobiDB-lite"/>
    </source>
</evidence>
<dbReference type="AlphaFoldDB" id="A0A914WNQ5"/>
<reference evidence="5" key="1">
    <citation type="submission" date="2022-11" db="UniProtKB">
        <authorList>
            <consortium name="WormBaseParasite"/>
        </authorList>
    </citation>
    <scope>IDENTIFICATION</scope>
</reference>
<evidence type="ECO:0000313" key="5">
    <source>
        <dbReference type="WBParaSite" id="PSAMB.scaffold4849size13350.g25350.t1"/>
    </source>
</evidence>
<name>A0A914WNQ5_9BILA</name>
<dbReference type="InterPro" id="IPR001478">
    <property type="entry name" value="PDZ"/>
</dbReference>
<evidence type="ECO:0000259" key="3">
    <source>
        <dbReference type="PROSITE" id="PS51145"/>
    </source>
</evidence>
<dbReference type="GO" id="GO:0098609">
    <property type="term" value="P:cell-cell adhesion"/>
    <property type="evidence" value="ECO:0007669"/>
    <property type="project" value="TreeGrafter"/>
</dbReference>
<dbReference type="CDD" id="cd06727">
    <property type="entry name" value="PDZ1_ZO1-like"/>
    <property type="match status" value="1"/>
</dbReference>
<dbReference type="Pfam" id="PF00791">
    <property type="entry name" value="ZU5"/>
    <property type="match status" value="1"/>
</dbReference>